<comment type="caution">
    <text evidence="7">The sequence shown here is derived from an EMBL/GenBank/DDBJ whole genome shotgun (WGS) entry which is preliminary data.</text>
</comment>
<evidence type="ECO:0000256" key="3">
    <source>
        <dbReference type="ARBA" id="ARBA00023180"/>
    </source>
</evidence>
<dbReference type="InterPro" id="IPR008977">
    <property type="entry name" value="PHM/PNGase_F_dom_sf"/>
</dbReference>
<dbReference type="Proteomes" id="UP000663838">
    <property type="component" value="Unassembled WGS sequence"/>
</dbReference>
<evidence type="ECO:0000259" key="4">
    <source>
        <dbReference type="Pfam" id="PF01082"/>
    </source>
</evidence>
<accession>A0A821HRL7</accession>
<dbReference type="InterPro" id="IPR000945">
    <property type="entry name" value="DBH-like"/>
</dbReference>
<keyword evidence="3" id="KW-0325">Glycoprotein</keyword>
<feature type="domain" description="Copper type II ascorbate-dependent monooxygenase C-terminal" evidence="5">
    <location>
        <begin position="97"/>
        <end position="244"/>
    </location>
</feature>
<feature type="non-terminal residue" evidence="7">
    <location>
        <position position="1"/>
    </location>
</feature>
<dbReference type="Proteomes" id="UP000663865">
    <property type="component" value="Unassembled WGS sequence"/>
</dbReference>
<evidence type="ECO:0000256" key="2">
    <source>
        <dbReference type="ARBA" id="ARBA00023157"/>
    </source>
</evidence>
<dbReference type="InterPro" id="IPR024548">
    <property type="entry name" value="Cu2_monoox_C"/>
</dbReference>
<dbReference type="PANTHER" id="PTHR10157:SF23">
    <property type="entry name" value="MOXD1 HOMOLOG 1"/>
    <property type="match status" value="1"/>
</dbReference>
<dbReference type="Pfam" id="PF01082">
    <property type="entry name" value="Cu2_monooxygen"/>
    <property type="match status" value="1"/>
</dbReference>
<evidence type="ECO:0000256" key="1">
    <source>
        <dbReference type="ARBA" id="ARBA00010676"/>
    </source>
</evidence>
<dbReference type="EMBL" id="CAJNYV010001700">
    <property type="protein sequence ID" value="CAF3433696.1"/>
    <property type="molecule type" value="Genomic_DNA"/>
</dbReference>
<dbReference type="Gene3D" id="2.60.120.310">
    <property type="entry name" value="Copper type II, ascorbate-dependent monooxygenase, N-terminal domain"/>
    <property type="match status" value="1"/>
</dbReference>
<dbReference type="GO" id="GO:0005507">
    <property type="term" value="F:copper ion binding"/>
    <property type="evidence" value="ECO:0007669"/>
    <property type="project" value="InterPro"/>
</dbReference>
<evidence type="ECO:0000313" key="8">
    <source>
        <dbReference type="Proteomes" id="UP000663838"/>
    </source>
</evidence>
<sequence>YECSALVQFNDSNLPEGLCESILSQIRLCKVNVAIGWGVGGDYMTEYPPEAGYPIGGDFEIKYYMIETHFNNPNRISNINGSSGIRFYLGDQLRQYDIGYLTFGTDIQPDALAIPPYAQNFNVDSFCPKSVTMNIPNSGISIISAFPHAHLQGRSIWTKIIRNTTAVKYLINAESFNFNYQLQTRFTQPIILYSGDEFVTRCVYNTMNKTQVTLGGESVHNEMCLNMFAYYPRMENFSVCLNSILTSSWSTLMQNNASSTFDYGQFMQWLMNIQWTPQITTQWQAFYKNASRLIIYGRAENLRYNTLYPLLQYKDLEQKQCNQTSTFNHAAYPVSNISTILFLMIHLMILKI</sequence>
<comment type="similarity">
    <text evidence="1">Belongs to the copper type II ascorbate-dependent monooxygenase family.</text>
</comment>
<dbReference type="InterPro" id="IPR000323">
    <property type="entry name" value="Cu2_ascorb_mOase_N"/>
</dbReference>
<name>A0A821HRL7_9BILA</name>
<organism evidence="7 8">
    <name type="scientific">Rotaria socialis</name>
    <dbReference type="NCBI Taxonomy" id="392032"/>
    <lineage>
        <taxon>Eukaryota</taxon>
        <taxon>Metazoa</taxon>
        <taxon>Spiralia</taxon>
        <taxon>Gnathifera</taxon>
        <taxon>Rotifera</taxon>
        <taxon>Eurotatoria</taxon>
        <taxon>Bdelloidea</taxon>
        <taxon>Philodinida</taxon>
        <taxon>Philodinidae</taxon>
        <taxon>Rotaria</taxon>
    </lineage>
</organism>
<dbReference type="GO" id="GO:0004500">
    <property type="term" value="F:dopamine beta-monooxygenase activity"/>
    <property type="evidence" value="ECO:0007669"/>
    <property type="project" value="InterPro"/>
</dbReference>
<dbReference type="SUPFAM" id="SSF49742">
    <property type="entry name" value="PHM/PNGase F"/>
    <property type="match status" value="2"/>
</dbReference>
<dbReference type="InterPro" id="IPR014784">
    <property type="entry name" value="Cu2_ascorb_mOase-like_C"/>
</dbReference>
<proteinExistence type="inferred from homology"/>
<dbReference type="Gene3D" id="2.60.120.230">
    <property type="match status" value="1"/>
</dbReference>
<keyword evidence="2" id="KW-1015">Disulfide bond</keyword>
<dbReference type="PANTHER" id="PTHR10157">
    <property type="entry name" value="DOPAMINE BETA HYDROXYLASE RELATED"/>
    <property type="match status" value="1"/>
</dbReference>
<dbReference type="AlphaFoldDB" id="A0A821HRL7"/>
<gene>
    <name evidence="6" type="ORF">KIK155_LOCUS11042</name>
    <name evidence="7" type="ORF">TOA249_LOCUS16219</name>
</gene>
<evidence type="ECO:0000259" key="5">
    <source>
        <dbReference type="Pfam" id="PF03712"/>
    </source>
</evidence>
<evidence type="ECO:0000313" key="6">
    <source>
        <dbReference type="EMBL" id="CAF3433696.1"/>
    </source>
</evidence>
<dbReference type="Pfam" id="PF03712">
    <property type="entry name" value="Cu2_monoox_C"/>
    <property type="match status" value="1"/>
</dbReference>
<feature type="domain" description="Copper type II ascorbate-dependent monooxygenase N-terminal" evidence="4">
    <location>
        <begin position="1"/>
        <end position="75"/>
    </location>
</feature>
<reference evidence="7" key="1">
    <citation type="submission" date="2021-02" db="EMBL/GenBank/DDBJ databases">
        <authorList>
            <person name="Nowell W R."/>
        </authorList>
    </citation>
    <scope>NUCLEOTIDE SEQUENCE</scope>
</reference>
<dbReference type="InterPro" id="IPR036939">
    <property type="entry name" value="Cu2_ascorb_mOase_N_sf"/>
</dbReference>
<protein>
    <submittedName>
        <fullName evidence="7">Uncharacterized protein</fullName>
    </submittedName>
</protein>
<dbReference type="EMBL" id="CAJOBS010001095">
    <property type="protein sequence ID" value="CAF4687152.1"/>
    <property type="molecule type" value="Genomic_DNA"/>
</dbReference>
<evidence type="ECO:0000313" key="7">
    <source>
        <dbReference type="EMBL" id="CAF4687152.1"/>
    </source>
</evidence>
<dbReference type="FunFam" id="2.60.120.230:FF:000001">
    <property type="entry name" value="Monooxygenase, DBH-like 1"/>
    <property type="match status" value="1"/>
</dbReference>